<reference evidence="3" key="1">
    <citation type="journal article" date="2019" name="Int. J. Syst. Evol. Microbiol.">
        <title>The Global Catalogue of Microorganisms (GCM) 10K type strain sequencing project: providing services to taxonomists for standard genome sequencing and annotation.</title>
        <authorList>
            <consortium name="The Broad Institute Genomics Platform"/>
            <consortium name="The Broad Institute Genome Sequencing Center for Infectious Disease"/>
            <person name="Wu L."/>
            <person name="Ma J."/>
        </authorList>
    </citation>
    <scope>NUCLEOTIDE SEQUENCE [LARGE SCALE GENOMIC DNA]</scope>
    <source>
        <strain evidence="3">JCM 16545</strain>
    </source>
</reference>
<evidence type="ECO:0008006" key="4">
    <source>
        <dbReference type="Google" id="ProtNLM"/>
    </source>
</evidence>
<feature type="transmembrane region" description="Helical" evidence="1">
    <location>
        <begin position="18"/>
        <end position="38"/>
    </location>
</feature>
<evidence type="ECO:0000313" key="3">
    <source>
        <dbReference type="Proteomes" id="UP001597369"/>
    </source>
</evidence>
<evidence type="ECO:0000256" key="1">
    <source>
        <dbReference type="SAM" id="Phobius"/>
    </source>
</evidence>
<dbReference type="RefSeq" id="WP_229957707.1">
    <property type="nucleotide sequence ID" value="NZ_JAJJWI010000001.1"/>
</dbReference>
<protein>
    <recommendedName>
        <fullName evidence="4">DUF922 domain-containing protein</fullName>
    </recommendedName>
</protein>
<sequence>MINKLLGKQHVQVNKPALWGKVSLWGSAIFLIVLFFAAGQPVADNEPITLLAEQMPFTPKEYYISEVIDERENRTAVAWLFPDAVGAAQSVKTRSVDLQGGGLTAIRQFIWQGTPRNVKLRPVVVRLKECRVTETVGDKGRVDGKVIVAMAFDLQGDGERIPLLEYKGGARYNRPASHNTVVEPSLRQSLVEALKYLNTWMDHEANSNPKLAKGIKVSFTDYAMNPVNDTVFYALNRPLVWDDFRAAPRAGRYAAAVFPSFAYEGETEVINGIIHLNLTLKVYVLQHSSWVKANAKDAYGLNHEQRHFDIAKLVAERFRKKIQPENLTVADYNSIIQYEYIESFREMNHLQEQYDEETQHGINQVAQQQWNQRIDEELKVLSVKK</sequence>
<keyword evidence="1" id="KW-0472">Membrane</keyword>
<organism evidence="2 3">
    <name type="scientific">Pontibacter silvestris</name>
    <dbReference type="NCBI Taxonomy" id="2305183"/>
    <lineage>
        <taxon>Bacteria</taxon>
        <taxon>Pseudomonadati</taxon>
        <taxon>Bacteroidota</taxon>
        <taxon>Cytophagia</taxon>
        <taxon>Cytophagales</taxon>
        <taxon>Hymenobacteraceae</taxon>
        <taxon>Pontibacter</taxon>
    </lineage>
</organism>
<name>A0ABW4X2L2_9BACT</name>
<keyword evidence="3" id="KW-1185">Reference proteome</keyword>
<dbReference type="Proteomes" id="UP001597369">
    <property type="component" value="Unassembled WGS sequence"/>
</dbReference>
<keyword evidence="1" id="KW-1133">Transmembrane helix</keyword>
<evidence type="ECO:0000313" key="2">
    <source>
        <dbReference type="EMBL" id="MFD2068909.1"/>
    </source>
</evidence>
<gene>
    <name evidence="2" type="ORF">ACFSKU_18615</name>
</gene>
<dbReference type="EMBL" id="JBHUHV010000058">
    <property type="protein sequence ID" value="MFD2068909.1"/>
    <property type="molecule type" value="Genomic_DNA"/>
</dbReference>
<accession>A0ABW4X2L2</accession>
<keyword evidence="1" id="KW-0812">Transmembrane</keyword>
<proteinExistence type="predicted"/>
<comment type="caution">
    <text evidence="2">The sequence shown here is derived from an EMBL/GenBank/DDBJ whole genome shotgun (WGS) entry which is preliminary data.</text>
</comment>